<gene>
    <name evidence="7" type="ORF">MVEN_01610600</name>
</gene>
<evidence type="ECO:0000313" key="8">
    <source>
        <dbReference type="Proteomes" id="UP000620124"/>
    </source>
</evidence>
<dbReference type="GO" id="GO:0003677">
    <property type="term" value="F:DNA binding"/>
    <property type="evidence" value="ECO:0007669"/>
    <property type="project" value="UniProtKB-KW"/>
</dbReference>
<dbReference type="InterPro" id="IPR027417">
    <property type="entry name" value="P-loop_NTPase"/>
</dbReference>
<evidence type="ECO:0000256" key="3">
    <source>
        <dbReference type="ARBA" id="ARBA00023235"/>
    </source>
</evidence>
<comment type="caution">
    <text evidence="7">The sequence shown here is derived from an EMBL/GenBank/DDBJ whole genome shotgun (WGS) entry which is preliminary data.</text>
</comment>
<reference evidence="7" key="1">
    <citation type="submission" date="2020-05" db="EMBL/GenBank/DDBJ databases">
        <title>Mycena genomes resolve the evolution of fungal bioluminescence.</title>
        <authorList>
            <person name="Tsai I.J."/>
        </authorList>
    </citation>
    <scope>NUCLEOTIDE SEQUENCE</scope>
    <source>
        <strain evidence="7">CCC161011</strain>
    </source>
</reference>
<dbReference type="GO" id="GO:0005737">
    <property type="term" value="C:cytoplasm"/>
    <property type="evidence" value="ECO:0007669"/>
    <property type="project" value="TreeGrafter"/>
</dbReference>
<evidence type="ECO:0000313" key="7">
    <source>
        <dbReference type="EMBL" id="KAF7345886.1"/>
    </source>
</evidence>
<organism evidence="7 8">
    <name type="scientific">Mycena venus</name>
    <dbReference type="NCBI Taxonomy" id="2733690"/>
    <lineage>
        <taxon>Eukaryota</taxon>
        <taxon>Fungi</taxon>
        <taxon>Dikarya</taxon>
        <taxon>Basidiomycota</taxon>
        <taxon>Agaricomycotina</taxon>
        <taxon>Agaricomycetes</taxon>
        <taxon>Agaricomycetidae</taxon>
        <taxon>Agaricales</taxon>
        <taxon>Marasmiineae</taxon>
        <taxon>Mycenaceae</taxon>
        <taxon>Mycena</taxon>
    </lineage>
</organism>
<comment type="similarity">
    <text evidence="1">Belongs to the helicase family. RecQ subfamily.</text>
</comment>
<dbReference type="Pfam" id="PF00271">
    <property type="entry name" value="Helicase_C"/>
    <property type="match status" value="1"/>
</dbReference>
<dbReference type="SUPFAM" id="SSF52540">
    <property type="entry name" value="P-loop containing nucleoside triphosphate hydrolases"/>
    <property type="match status" value="1"/>
</dbReference>
<evidence type="ECO:0000256" key="5">
    <source>
        <dbReference type="ARBA" id="ARBA00034808"/>
    </source>
</evidence>
<comment type="catalytic activity">
    <reaction evidence="4">
        <text>Couples ATP hydrolysis with the unwinding of duplex DNA by translocating in the 3'-5' direction.</text>
        <dbReference type="EC" id="5.6.2.4"/>
    </reaction>
</comment>
<keyword evidence="2" id="KW-0238">DNA-binding</keyword>
<feature type="domain" description="Helicase C-terminal" evidence="6">
    <location>
        <begin position="162"/>
        <end position="265"/>
    </location>
</feature>
<evidence type="ECO:0000259" key="6">
    <source>
        <dbReference type="Pfam" id="PF00271"/>
    </source>
</evidence>
<protein>
    <recommendedName>
        <fullName evidence="5">DNA 3'-5' helicase</fullName>
        <ecNumber evidence="5">5.6.2.4</ecNumber>
    </recommendedName>
</protein>
<dbReference type="GO" id="GO:0005694">
    <property type="term" value="C:chromosome"/>
    <property type="evidence" value="ECO:0007669"/>
    <property type="project" value="TreeGrafter"/>
</dbReference>
<dbReference type="EC" id="5.6.2.4" evidence="5"/>
<dbReference type="EMBL" id="JACAZI010000013">
    <property type="protein sequence ID" value="KAF7345886.1"/>
    <property type="molecule type" value="Genomic_DNA"/>
</dbReference>
<dbReference type="InterPro" id="IPR001650">
    <property type="entry name" value="Helicase_C-like"/>
</dbReference>
<evidence type="ECO:0000256" key="4">
    <source>
        <dbReference type="ARBA" id="ARBA00034617"/>
    </source>
</evidence>
<dbReference type="Gene3D" id="3.40.50.300">
    <property type="entry name" value="P-loop containing nucleotide triphosphate hydrolases"/>
    <property type="match status" value="2"/>
</dbReference>
<dbReference type="PANTHER" id="PTHR13710">
    <property type="entry name" value="DNA HELICASE RECQ FAMILY MEMBER"/>
    <property type="match status" value="1"/>
</dbReference>
<keyword evidence="3" id="KW-0413">Isomerase</keyword>
<dbReference type="OrthoDB" id="3260945at2759"/>
<keyword evidence="7" id="KW-0378">Hydrolase</keyword>
<dbReference type="Proteomes" id="UP000620124">
    <property type="component" value="Unassembled WGS sequence"/>
</dbReference>
<sequence length="312" mass="35842">MLAGHGLSALAYNRETIVRAACERRDLVQEVTSCCFHVVCVDPEHLISASWYKILDSREFQHNLIFVAVEEVHLIREWVIFRRAYAYIGQFLRGHLPLDVSVFGLSATLKPGNPTSEVYPFLGFHDFTMFRYSNERLDIQFIFEPLQHAITSRSYPQLLPYLNARRKVIVYVPSMEISTRLYIYLIGLDTSGYPGRRFRQYDALCDPEFNSETLRLMETDSHLQVIIATMALANGVHSSKIDDSLSLGMPKTLSQTEQQAGRASRSLEAMRRAVVFMQKSDITNVKKFMACMWLVSSCFHWFPLVSRAKYSS</sequence>
<dbReference type="GO" id="GO:0009378">
    <property type="term" value="F:four-way junction helicase activity"/>
    <property type="evidence" value="ECO:0007669"/>
    <property type="project" value="TreeGrafter"/>
</dbReference>
<name>A0A8H6XSQ0_9AGAR</name>
<proteinExistence type="inferred from homology"/>
<dbReference type="GO" id="GO:0043138">
    <property type="term" value="F:3'-5' DNA helicase activity"/>
    <property type="evidence" value="ECO:0007669"/>
    <property type="project" value="UniProtKB-EC"/>
</dbReference>
<accession>A0A8H6XSQ0</accession>
<dbReference type="GO" id="GO:0000724">
    <property type="term" value="P:double-strand break repair via homologous recombination"/>
    <property type="evidence" value="ECO:0007669"/>
    <property type="project" value="TreeGrafter"/>
</dbReference>
<dbReference type="AlphaFoldDB" id="A0A8H6XSQ0"/>
<keyword evidence="8" id="KW-1185">Reference proteome</keyword>
<dbReference type="GO" id="GO:0016787">
    <property type="term" value="F:hydrolase activity"/>
    <property type="evidence" value="ECO:0007669"/>
    <property type="project" value="UniProtKB-KW"/>
</dbReference>
<evidence type="ECO:0000256" key="1">
    <source>
        <dbReference type="ARBA" id="ARBA00005446"/>
    </source>
</evidence>
<dbReference type="PANTHER" id="PTHR13710:SF105">
    <property type="entry name" value="ATP-DEPENDENT DNA HELICASE Q1"/>
    <property type="match status" value="1"/>
</dbReference>
<evidence type="ECO:0000256" key="2">
    <source>
        <dbReference type="ARBA" id="ARBA00023125"/>
    </source>
</evidence>